<accession>A0A8H7MFE0</accession>
<feature type="compositionally biased region" description="Basic and acidic residues" evidence="1">
    <location>
        <begin position="668"/>
        <end position="678"/>
    </location>
</feature>
<dbReference type="Pfam" id="PF08642">
    <property type="entry name" value="Rxt3"/>
    <property type="match status" value="1"/>
</dbReference>
<evidence type="ECO:0000256" key="1">
    <source>
        <dbReference type="SAM" id="MobiDB-lite"/>
    </source>
</evidence>
<feature type="compositionally biased region" description="Low complexity" evidence="1">
    <location>
        <begin position="36"/>
        <end position="50"/>
    </location>
</feature>
<feature type="compositionally biased region" description="Basic residues" evidence="1">
    <location>
        <begin position="771"/>
        <end position="790"/>
    </location>
</feature>
<dbReference type="InterPro" id="IPR036609">
    <property type="entry name" value="LCCL_sf"/>
</dbReference>
<feature type="compositionally biased region" description="Basic and acidic residues" evidence="1">
    <location>
        <begin position="497"/>
        <end position="509"/>
    </location>
</feature>
<proteinExistence type="predicted"/>
<evidence type="ECO:0000313" key="2">
    <source>
        <dbReference type="EMBL" id="KAF9698616.1"/>
    </source>
</evidence>
<dbReference type="AlphaFoldDB" id="A0A8H7MFE0"/>
<sequence length="1044" mass="113234">MDTRQPAPPFTRPPDRSLIRNPNHQPPTAHAFAGYPPSTQSQQPQQPQQPLHVPFSTSTDPYATTRRDPFLPQTSHHARHRSHGAPESASQAHNEGNGGWGSTVRNHGSLSYGAHGMHPHSGPPSQPSMSASSNPSGPSPYAFDAARRRSLNGTLPPVHTVPAPAPAPAPAHQASFHASSRADLDPAPSHDPPLPPSFARPQMLPPSSPPHQHMHPSQPQRPPFASNFAARDIPALGQAHRPGSSMSISSLIGGGDAGAAAQASASQSQSQPSPPTNAPQPNSHSMQPPSPRRAFPSAPRSDFAPFRRHPSPDRLMHGSNTPRASEGHAFSAGSPPTRPYSNHGSPNLGRQSLPPSHQPYKPLGFPSQRLFGPSPNDALARDTRQLPGSVPPRPNSQPNGPAAPADREGASLYDVMGGRRSAYGPPEERRRTLGEQSRPDAAELLRGIGQGVMDRNRPVTVHPVSQSAFDPPREQHSTAGSSEPSRTLWRPSAPSEPPRESAETQREEPSALYRGYGTYPSSVPGPPRYGPSTLNDMAPRRNLDQLNNRVVEQYHAPPTSDPSSKERHQTEPLARSFSSGGSSYPGRSMYGMGEPMQHSKSHIGLGLEESRRTGRASPLPQAVQGAQAPPFMTGKDPGIKSEFGRMFSGLGGLGSSTPLRGSPLPQNHDGHEPGEMMRRISSQQGKKPKRVKDESSVFDDDSNDGRGTPTGIRGVKRNKHAHPPGHHHHHAPHHHHHHHHHHHNEDPIPATSATINGRQSSLPQSGPAQPVHHHHHVQGAPHHHHHHHAARAALLTAKLPPKVHDVQPVLEEAAKLPRRHLGSHVYEATTDLPRPNSSLDDQFGYASKPNPLPRFETNPINCTFTVRVPRFYLRPRQRQHIVLERHLWGARVYRDDSDPIAAAIHSGWIRGEWDDTVDVGMLDPRITAPNDPSDAEDTLNKLPAAPVTPPADMDLQIEILILPQMQEYTGSVEYGISSRQSRAHDGLSFMINKIRWVEEGIGSRGQERTAAALKRRLDASATLLALMNGGDGLHRANGMAKLHA</sequence>
<dbReference type="InterPro" id="IPR013951">
    <property type="entry name" value="Rxt3"/>
</dbReference>
<comment type="caution">
    <text evidence="2">The sequence shown here is derived from an EMBL/GenBank/DDBJ whole genome shotgun (WGS) entry which is preliminary data.</text>
</comment>
<organism evidence="2 3">
    <name type="scientific">Ascochyta lentis</name>
    <dbReference type="NCBI Taxonomy" id="205686"/>
    <lineage>
        <taxon>Eukaryota</taxon>
        <taxon>Fungi</taxon>
        <taxon>Dikarya</taxon>
        <taxon>Ascomycota</taxon>
        <taxon>Pezizomycotina</taxon>
        <taxon>Dothideomycetes</taxon>
        <taxon>Pleosporomycetidae</taxon>
        <taxon>Pleosporales</taxon>
        <taxon>Pleosporineae</taxon>
        <taxon>Didymellaceae</taxon>
        <taxon>Ascochyta</taxon>
    </lineage>
</organism>
<feature type="compositionally biased region" description="Low complexity" evidence="1">
    <location>
        <begin position="655"/>
        <end position="665"/>
    </location>
</feature>
<feature type="compositionally biased region" description="Low complexity" evidence="1">
    <location>
        <begin position="259"/>
        <end position="271"/>
    </location>
</feature>
<evidence type="ECO:0000313" key="3">
    <source>
        <dbReference type="Proteomes" id="UP000651452"/>
    </source>
</evidence>
<feature type="compositionally biased region" description="Polar residues" evidence="1">
    <location>
        <begin position="339"/>
        <end position="355"/>
    </location>
</feature>
<feature type="compositionally biased region" description="Polar residues" evidence="1">
    <location>
        <begin position="751"/>
        <end position="764"/>
    </location>
</feature>
<feature type="compositionally biased region" description="Pro residues" evidence="1">
    <location>
        <begin position="189"/>
        <end position="209"/>
    </location>
</feature>
<reference evidence="2" key="2">
    <citation type="submission" date="2020-09" db="EMBL/GenBank/DDBJ databases">
        <title>Reference genome assembly for Australian Ascochyta lentis isolate Al4.</title>
        <authorList>
            <person name="Lee R.C."/>
            <person name="Farfan-Caceres L.M."/>
            <person name="Debler J.W."/>
            <person name="Williams A.H."/>
            <person name="Henares B.M."/>
        </authorList>
    </citation>
    <scope>NUCLEOTIDE SEQUENCE</scope>
    <source>
        <strain evidence="2">Al4</strain>
    </source>
</reference>
<feature type="region of interest" description="Disordered" evidence="1">
    <location>
        <begin position="554"/>
        <end position="583"/>
    </location>
</feature>
<gene>
    <name evidence="2" type="ORF">EKO04_003585</name>
</gene>
<feature type="region of interest" description="Disordered" evidence="1">
    <location>
        <begin position="648"/>
        <end position="791"/>
    </location>
</feature>
<feature type="compositionally biased region" description="Pro residues" evidence="1">
    <location>
        <begin position="1"/>
        <end position="12"/>
    </location>
</feature>
<feature type="region of interest" description="Disordered" evidence="1">
    <location>
        <begin position="1"/>
        <end position="539"/>
    </location>
</feature>
<keyword evidence="3" id="KW-1185">Reference proteome</keyword>
<feature type="compositionally biased region" description="Low complexity" evidence="1">
    <location>
        <begin position="127"/>
        <end position="140"/>
    </location>
</feature>
<evidence type="ECO:0008006" key="4">
    <source>
        <dbReference type="Google" id="ProtNLM"/>
    </source>
</evidence>
<reference evidence="2" key="1">
    <citation type="submission" date="2018-12" db="EMBL/GenBank/DDBJ databases">
        <authorList>
            <person name="Syme R.A."/>
            <person name="Farfan-Caceres L."/>
            <person name="Lichtenzveig J."/>
        </authorList>
    </citation>
    <scope>NUCLEOTIDE SEQUENCE</scope>
    <source>
        <strain evidence="2">Al4</strain>
    </source>
</reference>
<dbReference type="EMBL" id="RZGK01000006">
    <property type="protein sequence ID" value="KAF9698616.1"/>
    <property type="molecule type" value="Genomic_DNA"/>
</dbReference>
<protein>
    <recommendedName>
        <fullName evidence="4">Rxt3-domain-containing protein</fullName>
    </recommendedName>
</protein>
<dbReference type="SUPFAM" id="SSF69848">
    <property type="entry name" value="LCCL domain"/>
    <property type="match status" value="1"/>
</dbReference>
<feature type="compositionally biased region" description="Basic residues" evidence="1">
    <location>
        <begin position="714"/>
        <end position="742"/>
    </location>
</feature>
<dbReference type="OrthoDB" id="3596986at2759"/>
<name>A0A8H7MFE0_9PLEO</name>
<dbReference type="Proteomes" id="UP000651452">
    <property type="component" value="Unassembled WGS sequence"/>
</dbReference>
<feature type="compositionally biased region" description="Low complexity" evidence="1">
    <location>
        <begin position="292"/>
        <end position="301"/>
    </location>
</feature>
<feature type="compositionally biased region" description="Basic and acidic residues" evidence="1">
    <location>
        <begin position="426"/>
        <end position="443"/>
    </location>
</feature>